<feature type="region of interest" description="Disordered" evidence="5">
    <location>
        <begin position="185"/>
        <end position="210"/>
    </location>
</feature>
<organism evidence="8 9">
    <name type="scientific">Fimbriimonas ginsengisoli Gsoil 348</name>
    <dbReference type="NCBI Taxonomy" id="661478"/>
    <lineage>
        <taxon>Bacteria</taxon>
        <taxon>Bacillati</taxon>
        <taxon>Armatimonadota</taxon>
        <taxon>Fimbriimonadia</taxon>
        <taxon>Fimbriimonadales</taxon>
        <taxon>Fimbriimonadaceae</taxon>
        <taxon>Fimbriimonas</taxon>
    </lineage>
</organism>
<dbReference type="InterPro" id="IPR020057">
    <property type="entry name" value="Ribosomal_bL25_b-dom"/>
</dbReference>
<name>A0A068NUK5_FIMGI</name>
<evidence type="ECO:0000256" key="5">
    <source>
        <dbReference type="SAM" id="MobiDB-lite"/>
    </source>
</evidence>
<evidence type="ECO:0000256" key="1">
    <source>
        <dbReference type="ARBA" id="ARBA00022730"/>
    </source>
</evidence>
<sequence>MSMFQVERRQKDGGRPKQLRKRGVLPMALVERTHETMLIQAPVDALRHAMAHVDSHGRMQIQIGGEGGSRQAIVKHVEQDALRHELIHVTLQEVADEDTIKMDIPVVATGHSAATDESGVALNTITDHIKIRGRIMDMPEHIEVDISNMGVGDHITAGDLKLADGVELLSNPDTILFSVSQLRIAQEEPETTASAEEEPTETASDSTEES</sequence>
<dbReference type="InterPro" id="IPR029751">
    <property type="entry name" value="Ribosomal_L25_dom"/>
</dbReference>
<feature type="region of interest" description="Disordered" evidence="5">
    <location>
        <begin position="1"/>
        <end position="21"/>
    </location>
</feature>
<dbReference type="Gene3D" id="2.170.120.20">
    <property type="entry name" value="Ribosomal protein L25, beta domain"/>
    <property type="match status" value="1"/>
</dbReference>
<dbReference type="InterPro" id="IPR011035">
    <property type="entry name" value="Ribosomal_bL25/Gln-tRNA_synth"/>
</dbReference>
<dbReference type="STRING" id="661478.OP10G_1931"/>
<dbReference type="Pfam" id="PF14693">
    <property type="entry name" value="Ribosomal_TL5_C"/>
    <property type="match status" value="1"/>
</dbReference>
<dbReference type="Proteomes" id="UP000027982">
    <property type="component" value="Chromosome"/>
</dbReference>
<evidence type="ECO:0000256" key="3">
    <source>
        <dbReference type="ARBA" id="ARBA00022980"/>
    </source>
</evidence>
<dbReference type="EMBL" id="CP007139">
    <property type="protein sequence ID" value="AIE85299.1"/>
    <property type="molecule type" value="Genomic_DNA"/>
</dbReference>
<dbReference type="eggNOG" id="COG1825">
    <property type="taxonomic scope" value="Bacteria"/>
</dbReference>
<reference evidence="8 9" key="1">
    <citation type="journal article" date="2014" name="PLoS ONE">
        <title>The first complete genome sequence of the class fimbriimonadia in the phylum armatimonadetes.</title>
        <authorList>
            <person name="Hu Z.Y."/>
            <person name="Wang Y.Z."/>
            <person name="Im W.T."/>
            <person name="Wang S.Y."/>
            <person name="Zhao G.P."/>
            <person name="Zheng H.J."/>
            <person name="Quan Z.X."/>
        </authorList>
    </citation>
    <scope>NUCLEOTIDE SEQUENCE [LARGE SCALE GENOMIC DNA]</scope>
    <source>
        <strain evidence="8">Gsoil 348</strain>
    </source>
</reference>
<dbReference type="PANTHER" id="PTHR33284">
    <property type="entry name" value="RIBOSOMAL PROTEIN L25/GLN-TRNA SYNTHETASE, ANTI-CODON-BINDING DOMAIN-CONTAINING PROTEIN"/>
    <property type="match status" value="1"/>
</dbReference>
<keyword evidence="2" id="KW-0694">RNA-binding</keyword>
<dbReference type="Gene3D" id="2.40.240.10">
    <property type="entry name" value="Ribosomal Protein L25, Chain P"/>
    <property type="match status" value="1"/>
</dbReference>
<keyword evidence="4" id="KW-0687">Ribonucleoprotein</keyword>
<dbReference type="InterPro" id="IPR020930">
    <property type="entry name" value="Ribosomal_uL5_bac-type"/>
</dbReference>
<dbReference type="GO" id="GO:0008097">
    <property type="term" value="F:5S rRNA binding"/>
    <property type="evidence" value="ECO:0007669"/>
    <property type="project" value="InterPro"/>
</dbReference>
<evidence type="ECO:0000259" key="7">
    <source>
        <dbReference type="Pfam" id="PF14693"/>
    </source>
</evidence>
<dbReference type="InterPro" id="IPR020056">
    <property type="entry name" value="Rbsml_bL25/Gln-tRNA_synth_N"/>
</dbReference>
<feature type="domain" description="Large ribosomal subunit protein bL25 L25" evidence="6">
    <location>
        <begin position="5"/>
        <end position="91"/>
    </location>
</feature>
<keyword evidence="1" id="KW-0699">rRNA-binding</keyword>
<feature type="compositionally biased region" description="Basic and acidic residues" evidence="5">
    <location>
        <begin position="1"/>
        <end position="15"/>
    </location>
</feature>
<dbReference type="OrthoDB" id="9790002at2"/>
<dbReference type="KEGG" id="fgi:OP10G_1931"/>
<dbReference type="GO" id="GO:0006412">
    <property type="term" value="P:translation"/>
    <property type="evidence" value="ECO:0007669"/>
    <property type="project" value="InterPro"/>
</dbReference>
<proteinExistence type="predicted"/>
<dbReference type="GO" id="GO:0022625">
    <property type="term" value="C:cytosolic large ribosomal subunit"/>
    <property type="evidence" value="ECO:0007669"/>
    <property type="project" value="TreeGrafter"/>
</dbReference>
<dbReference type="NCBIfam" id="TIGR00731">
    <property type="entry name" value="bL25_bact_ctc"/>
    <property type="match status" value="1"/>
</dbReference>
<evidence type="ECO:0000256" key="4">
    <source>
        <dbReference type="ARBA" id="ARBA00023274"/>
    </source>
</evidence>
<dbReference type="HOGENOM" id="CLU_075939_2_0_0"/>
<keyword evidence="9" id="KW-1185">Reference proteome</keyword>
<dbReference type="RefSeq" id="WP_025226120.1">
    <property type="nucleotide sequence ID" value="NZ_CP007139.1"/>
</dbReference>
<dbReference type="PANTHER" id="PTHR33284:SF1">
    <property type="entry name" value="RIBOSOMAL PROTEIN L25_GLN-TRNA SYNTHETASE, ANTI-CODON-BINDING DOMAIN-CONTAINING PROTEIN"/>
    <property type="match status" value="1"/>
</dbReference>
<accession>A0A068NUK5</accession>
<dbReference type="SUPFAM" id="SSF50715">
    <property type="entry name" value="Ribosomal protein L25-like"/>
    <property type="match status" value="1"/>
</dbReference>
<feature type="domain" description="Large ribosomal subunit protein bL25 beta" evidence="7">
    <location>
        <begin position="100"/>
        <end position="181"/>
    </location>
</feature>
<evidence type="ECO:0000259" key="6">
    <source>
        <dbReference type="Pfam" id="PF01386"/>
    </source>
</evidence>
<evidence type="ECO:0000313" key="8">
    <source>
        <dbReference type="EMBL" id="AIE85299.1"/>
    </source>
</evidence>
<dbReference type="InterPro" id="IPR037121">
    <property type="entry name" value="Ribosomal_bL25_C"/>
</dbReference>
<dbReference type="AlphaFoldDB" id="A0A068NUK5"/>
<dbReference type="GO" id="GO:0003735">
    <property type="term" value="F:structural constituent of ribosome"/>
    <property type="evidence" value="ECO:0007669"/>
    <property type="project" value="InterPro"/>
</dbReference>
<feature type="compositionally biased region" description="Acidic residues" evidence="5">
    <location>
        <begin position="187"/>
        <end position="210"/>
    </location>
</feature>
<keyword evidence="3" id="KW-0689">Ribosomal protein</keyword>
<dbReference type="InterPro" id="IPR001021">
    <property type="entry name" value="Ribosomal_bL25_long"/>
</dbReference>
<gene>
    <name evidence="8" type="ORF">OP10G_1931</name>
</gene>
<evidence type="ECO:0000313" key="9">
    <source>
        <dbReference type="Proteomes" id="UP000027982"/>
    </source>
</evidence>
<evidence type="ECO:0000256" key="2">
    <source>
        <dbReference type="ARBA" id="ARBA00022884"/>
    </source>
</evidence>
<dbReference type="Pfam" id="PF01386">
    <property type="entry name" value="Ribosomal_L25p"/>
    <property type="match status" value="1"/>
</dbReference>
<protein>
    <submittedName>
        <fullName evidence="8">Ribosomal 5S rRNA E-loop binding protein Ctc/L25/TL5</fullName>
    </submittedName>
</protein>